<sequence length="160" mass="18842">MKKIFSLILLFLLCNCKEQQESCFTNFTFGKSNIHTSYLLKINSSDTVYYLDRYPYGKKGLYYFVLDKDKRKYLTKLICELNFPKDSVMINEGINDGTTIAFSLDNKKRVLLHAKEGPKAFWNFAEWIEGMKNYHGLKQVERNIEFDNFESMFSIPPIIK</sequence>
<reference evidence="1 2" key="1">
    <citation type="submission" date="2020-02" db="EMBL/GenBank/DDBJ databases">
        <authorList>
            <person name="Chen W.-M."/>
        </authorList>
    </citation>
    <scope>NUCLEOTIDE SEQUENCE [LARGE SCALE GENOMIC DNA]</scope>
    <source>
        <strain evidence="1 2">TWA-26</strain>
    </source>
</reference>
<organism evidence="1 2">
    <name type="scientific">Flavobacterium celericrescens</name>
    <dbReference type="NCBI Taxonomy" id="2709780"/>
    <lineage>
        <taxon>Bacteria</taxon>
        <taxon>Pseudomonadati</taxon>
        <taxon>Bacteroidota</taxon>
        <taxon>Flavobacteriia</taxon>
        <taxon>Flavobacteriales</taxon>
        <taxon>Flavobacteriaceae</taxon>
        <taxon>Flavobacterium</taxon>
    </lineage>
</organism>
<proteinExistence type="predicted"/>
<evidence type="ECO:0000313" key="1">
    <source>
        <dbReference type="EMBL" id="NHM03638.1"/>
    </source>
</evidence>
<name>A0ABX0I8Y6_9FLAO</name>
<keyword evidence="2" id="KW-1185">Reference proteome</keyword>
<evidence type="ECO:0000313" key="2">
    <source>
        <dbReference type="Proteomes" id="UP000761423"/>
    </source>
</evidence>
<accession>A0ABX0I8Y6</accession>
<dbReference type="RefSeq" id="WP_166235654.1">
    <property type="nucleotide sequence ID" value="NZ_JAAJBV010000002.1"/>
</dbReference>
<dbReference type="EMBL" id="JAAJBV010000002">
    <property type="protein sequence ID" value="NHM03638.1"/>
    <property type="molecule type" value="Genomic_DNA"/>
</dbReference>
<dbReference type="Proteomes" id="UP000761423">
    <property type="component" value="Unassembled WGS sequence"/>
</dbReference>
<gene>
    <name evidence="1" type="ORF">G4L40_02845</name>
</gene>
<comment type="caution">
    <text evidence="1">The sequence shown here is derived from an EMBL/GenBank/DDBJ whole genome shotgun (WGS) entry which is preliminary data.</text>
</comment>
<evidence type="ECO:0008006" key="3">
    <source>
        <dbReference type="Google" id="ProtNLM"/>
    </source>
</evidence>
<protein>
    <recommendedName>
        <fullName evidence="3">Lipoprotein</fullName>
    </recommendedName>
</protein>